<dbReference type="EMBL" id="LODT01000004">
    <property type="protein sequence ID" value="KYR02244.1"/>
    <property type="molecule type" value="Genomic_DNA"/>
</dbReference>
<protein>
    <submittedName>
        <fullName evidence="6">IPT/TIG domain-containing protein</fullName>
    </submittedName>
</protein>
<dbReference type="Gene3D" id="3.80.10.10">
    <property type="entry name" value="Ribonuclease Inhibitor"/>
    <property type="match status" value="1"/>
</dbReference>
<gene>
    <name evidence="6" type="ORF">DLAC_01070</name>
</gene>
<dbReference type="InterPro" id="IPR032675">
    <property type="entry name" value="LRR_dom_sf"/>
</dbReference>
<dbReference type="SUPFAM" id="SSF52058">
    <property type="entry name" value="L domain-like"/>
    <property type="match status" value="1"/>
</dbReference>
<dbReference type="Pfam" id="PF01833">
    <property type="entry name" value="TIG"/>
    <property type="match status" value="2"/>
</dbReference>
<evidence type="ECO:0000313" key="7">
    <source>
        <dbReference type="Proteomes" id="UP000076078"/>
    </source>
</evidence>
<feature type="chain" id="PRO_5007593733" evidence="4">
    <location>
        <begin position="23"/>
        <end position="997"/>
    </location>
</feature>
<dbReference type="OMA" id="YPANTHT"/>
<keyword evidence="7" id="KW-1185">Reference proteome</keyword>
<feature type="signal peptide" evidence="4">
    <location>
        <begin position="1"/>
        <end position="22"/>
    </location>
</feature>
<evidence type="ECO:0000313" key="6">
    <source>
        <dbReference type="EMBL" id="KYR02244.1"/>
    </source>
</evidence>
<dbReference type="Proteomes" id="UP000076078">
    <property type="component" value="Unassembled WGS sequence"/>
</dbReference>
<keyword evidence="1 4" id="KW-0732">Signal</keyword>
<feature type="domain" description="IPT/TIG" evidence="5">
    <location>
        <begin position="494"/>
        <end position="572"/>
    </location>
</feature>
<dbReference type="AlphaFoldDB" id="A0A152A7S3"/>
<organism evidence="6 7">
    <name type="scientific">Tieghemostelium lacteum</name>
    <name type="common">Slime mold</name>
    <name type="synonym">Dictyostelium lacteum</name>
    <dbReference type="NCBI Taxonomy" id="361077"/>
    <lineage>
        <taxon>Eukaryota</taxon>
        <taxon>Amoebozoa</taxon>
        <taxon>Evosea</taxon>
        <taxon>Eumycetozoa</taxon>
        <taxon>Dictyostelia</taxon>
        <taxon>Dictyosteliales</taxon>
        <taxon>Raperosteliaceae</taxon>
        <taxon>Tieghemostelium</taxon>
    </lineage>
</organism>
<dbReference type="InterPro" id="IPR013783">
    <property type="entry name" value="Ig-like_fold"/>
</dbReference>
<keyword evidence="2" id="KW-0325">Glycoprotein</keyword>
<evidence type="ECO:0000259" key="5">
    <source>
        <dbReference type="Pfam" id="PF01833"/>
    </source>
</evidence>
<evidence type="ECO:0000256" key="4">
    <source>
        <dbReference type="SAM" id="SignalP"/>
    </source>
</evidence>
<keyword evidence="3" id="KW-0472">Membrane</keyword>
<name>A0A152A7S3_TIELA</name>
<keyword evidence="3" id="KW-1133">Transmembrane helix</keyword>
<dbReference type="InterPro" id="IPR014756">
    <property type="entry name" value="Ig_E-set"/>
</dbReference>
<dbReference type="InterPro" id="IPR052014">
    <property type="entry name" value="Dictyostelium_Tiger"/>
</dbReference>
<dbReference type="PANTHER" id="PTHR31341">
    <property type="entry name" value="IPT/TIG DOMAIN-CONTAINING PROTEIN-RELATED-RELATED"/>
    <property type="match status" value="1"/>
</dbReference>
<dbReference type="SUPFAM" id="SSF81296">
    <property type="entry name" value="E set domains"/>
    <property type="match status" value="2"/>
</dbReference>
<comment type="caution">
    <text evidence="6">The sequence shown here is derived from an EMBL/GenBank/DDBJ whole genome shotgun (WGS) entry which is preliminary data.</text>
</comment>
<proteinExistence type="predicted"/>
<feature type="transmembrane region" description="Helical" evidence="3">
    <location>
        <begin position="949"/>
        <end position="971"/>
    </location>
</feature>
<dbReference type="InParanoid" id="A0A152A7S3"/>
<accession>A0A152A7S3</accession>
<reference evidence="6 7" key="1">
    <citation type="submission" date="2015-12" db="EMBL/GenBank/DDBJ databases">
        <title>Dictyostelia acquired genes for synthesis and detection of signals that induce cell-type specialization by lateral gene transfer from prokaryotes.</title>
        <authorList>
            <person name="Gloeckner G."/>
            <person name="Schaap P."/>
        </authorList>
    </citation>
    <scope>NUCLEOTIDE SEQUENCE [LARGE SCALE GENOMIC DNA]</scope>
    <source>
        <strain evidence="6 7">TK</strain>
    </source>
</reference>
<evidence type="ECO:0000256" key="3">
    <source>
        <dbReference type="SAM" id="Phobius"/>
    </source>
</evidence>
<dbReference type="CDD" id="cd00603">
    <property type="entry name" value="IPT_PCSR"/>
    <property type="match status" value="1"/>
</dbReference>
<keyword evidence="3" id="KW-0812">Transmembrane</keyword>
<evidence type="ECO:0000256" key="2">
    <source>
        <dbReference type="ARBA" id="ARBA00023180"/>
    </source>
</evidence>
<evidence type="ECO:0000256" key="1">
    <source>
        <dbReference type="ARBA" id="ARBA00022729"/>
    </source>
</evidence>
<dbReference type="Gene3D" id="2.60.40.10">
    <property type="entry name" value="Immunoglobulins"/>
    <property type="match status" value="2"/>
</dbReference>
<feature type="domain" description="IPT/TIG" evidence="5">
    <location>
        <begin position="583"/>
        <end position="660"/>
    </location>
</feature>
<dbReference type="OrthoDB" id="676979at2759"/>
<sequence length="997" mass="108748">MKPYRLCIFIFVLLLSISTTLAALSASSVTALEDLEDDLDIVWLLRDSEGKPQCTSYTDLGSYVGCNAAGTQITELILYSRRDYYGSIRDSVFTSTALGQLQRLTVINAVWNLNTTNYPRLTTHDKIKEFNLISENATASYVNFGTSTQTYAMNALFKVYINNCYGFLPLLSSQVPFRNISIIQHPVQSLTTNIPSALFTDTLDHFNFRLNTAPSNALPSNIFTLASGLQYFQFQAPSSYQVNLGQFLTAPSSLKVFGLYNVGLTSNAMPAFTSTSWNAFEYLALQNLGLTGTFDVRYLYSPNLRYINIANNPLLTYSLTTEFGEKSSLTALYTQNTGLTGQVPSNILERGLEFLNVVGTGLNGLLPSAFMCCSKEALFDRAIPPSYVFNNNSFSNYFGPNGERSCTPVIQTIQPTPWTTVDTYITISGKDLGDSFQISLRNTIGQTATMGCSVLQLDVLECTNPYIQGRGDLIFKLIVDGLPTYKTTFTYKQPVIYSVSQISTLGGAVTITGDGLFRSTSSLGSAVKIYGIDCTDIIVLETFTKFQCTYGPGITSGSPVVVSVKGIESNANESPKFYYKAPLVTGVNALPPNTNANLTISGTDFWNDVNQTTVLIGNSIQCPVLSVNHTTLICNFPSTPYTATSMNLQVTVADRNSPQNRLFQFIDTAFCPRSCSGGNCDVGIGFCVCQDVFGPSCSEGNKPINKLPTTGITTPTLSLTSPLNNSVKLDAFLYSVIENGAETIISNWNSTYNPGIDSWLFEWILSNKKVQVQIRYNKGQGTDTLSGSSLTYPESSYTYVVKYQTGVPIATLSFKFAFQSSEACPSSPVYAYPTGDTQQARWMVWTKDVVKYHARFPIVAMLNGEYARSDSKPIGASKATNNTEIIISMGNPQNELIYSAGFQYDFEVLQAQGSEIQPLTDSCLTSATPEPTSDDPSNVISKDNSKKNAIIGGVVGGIGGLIIIAGALFILKQQIAIKKTNSLLDQKLKSLNRTPLD</sequence>
<dbReference type="InterPro" id="IPR002909">
    <property type="entry name" value="IPT_dom"/>
</dbReference>